<dbReference type="InterPro" id="IPR036259">
    <property type="entry name" value="MFS_trans_sf"/>
</dbReference>
<sequence length="51" mass="5113">IAVVPAVPAIAVGWCLAQMSFNATLSALSATIPDQVPVDRRGTVSGAVGFS</sequence>
<proteinExistence type="predicted"/>
<dbReference type="SUPFAM" id="SSF103473">
    <property type="entry name" value="MFS general substrate transporter"/>
    <property type="match status" value="1"/>
</dbReference>
<feature type="non-terminal residue" evidence="1">
    <location>
        <position position="51"/>
    </location>
</feature>
<protein>
    <submittedName>
        <fullName evidence="1">MFS transporter</fullName>
    </submittedName>
</protein>
<feature type="non-terminal residue" evidence="1">
    <location>
        <position position="1"/>
    </location>
</feature>
<dbReference type="Proteomes" id="UP000671828">
    <property type="component" value="Chromosome"/>
</dbReference>
<dbReference type="AlphaFoldDB" id="A0A8T8I7M9"/>
<reference evidence="1" key="1">
    <citation type="submission" date="2021-04" db="EMBL/GenBank/DDBJ databases">
        <title>Saccharothrix algeriensis WGS.</title>
        <authorList>
            <person name="Stuskova K."/>
            <person name="Hakalova E."/>
            <person name="Tebbal A.B."/>
            <person name="Eichmeier A."/>
        </authorList>
    </citation>
    <scope>NUCLEOTIDE SEQUENCE</scope>
    <source>
        <strain evidence="1">NRRL B-24137</strain>
    </source>
</reference>
<dbReference type="EMBL" id="CP072788">
    <property type="protein sequence ID" value="QTR06024.1"/>
    <property type="molecule type" value="Genomic_DNA"/>
</dbReference>
<evidence type="ECO:0000313" key="1">
    <source>
        <dbReference type="EMBL" id="QTR06024.1"/>
    </source>
</evidence>
<gene>
    <name evidence="1" type="ORF">J7S33_06910</name>
</gene>
<evidence type="ECO:0000313" key="2">
    <source>
        <dbReference type="Proteomes" id="UP000671828"/>
    </source>
</evidence>
<accession>A0A8T8I7M9</accession>
<name>A0A8T8I7M9_9PSEU</name>
<organism evidence="1 2">
    <name type="scientific">Saccharothrix algeriensis</name>
    <dbReference type="NCBI Taxonomy" id="173560"/>
    <lineage>
        <taxon>Bacteria</taxon>
        <taxon>Bacillati</taxon>
        <taxon>Actinomycetota</taxon>
        <taxon>Actinomycetes</taxon>
        <taxon>Pseudonocardiales</taxon>
        <taxon>Pseudonocardiaceae</taxon>
        <taxon>Saccharothrix</taxon>
    </lineage>
</organism>